<dbReference type="EMBL" id="JMSE01001247">
    <property type="protein sequence ID" value="KDN63284.1"/>
    <property type="molecule type" value="Genomic_DNA"/>
</dbReference>
<organism evidence="4 5">
    <name type="scientific">Colletotrichum sublineola</name>
    <name type="common">Sorghum anthracnose fungus</name>
    <dbReference type="NCBI Taxonomy" id="1173701"/>
    <lineage>
        <taxon>Eukaryota</taxon>
        <taxon>Fungi</taxon>
        <taxon>Dikarya</taxon>
        <taxon>Ascomycota</taxon>
        <taxon>Pezizomycotina</taxon>
        <taxon>Sordariomycetes</taxon>
        <taxon>Hypocreomycetidae</taxon>
        <taxon>Glomerellales</taxon>
        <taxon>Glomerellaceae</taxon>
        <taxon>Colletotrichum</taxon>
        <taxon>Colletotrichum graminicola species complex</taxon>
    </lineage>
</organism>
<dbReference type="Pfam" id="PF06110">
    <property type="entry name" value="TXD17-like_Trx"/>
    <property type="match status" value="1"/>
</dbReference>
<proteinExistence type="predicted"/>
<dbReference type="SUPFAM" id="SSF52540">
    <property type="entry name" value="P-loop containing nucleoside triphosphate hydrolases"/>
    <property type="match status" value="1"/>
</dbReference>
<evidence type="ECO:0000313" key="5">
    <source>
        <dbReference type="Proteomes" id="UP000027238"/>
    </source>
</evidence>
<dbReference type="eggNOG" id="ENOG502RC49">
    <property type="taxonomic scope" value="Eukaryota"/>
</dbReference>
<evidence type="ECO:0008006" key="6">
    <source>
        <dbReference type="Google" id="ProtNLM"/>
    </source>
</evidence>
<evidence type="ECO:0000313" key="4">
    <source>
        <dbReference type="EMBL" id="KDN63284.1"/>
    </source>
</evidence>
<dbReference type="PANTHER" id="PTHR23150">
    <property type="entry name" value="SULFATASE MODIFYING FACTOR 1, 2"/>
    <property type="match status" value="1"/>
</dbReference>
<dbReference type="OrthoDB" id="659at2759"/>
<dbReference type="SUPFAM" id="SSF56436">
    <property type="entry name" value="C-type lectin-like"/>
    <property type="match status" value="1"/>
</dbReference>
<dbReference type="InterPro" id="IPR051043">
    <property type="entry name" value="Sulfatase_Mod_Factor_Kinase"/>
</dbReference>
<dbReference type="HOGENOM" id="CLU_025140_0_0_1"/>
<feature type="domain" description="Novel STAND NTPase 3" evidence="3">
    <location>
        <begin position="71"/>
        <end position="110"/>
    </location>
</feature>
<dbReference type="Gene3D" id="3.40.50.300">
    <property type="entry name" value="P-loop containing nucleotide triphosphate hydrolases"/>
    <property type="match status" value="1"/>
</dbReference>
<evidence type="ECO:0000259" key="3">
    <source>
        <dbReference type="Pfam" id="PF20720"/>
    </source>
</evidence>
<dbReference type="Gene3D" id="3.40.30.10">
    <property type="entry name" value="Glutaredoxin"/>
    <property type="match status" value="1"/>
</dbReference>
<dbReference type="STRING" id="1173701.A0A066X6I9"/>
<dbReference type="InterPro" id="IPR005532">
    <property type="entry name" value="SUMF_dom"/>
</dbReference>
<evidence type="ECO:0000259" key="2">
    <source>
        <dbReference type="Pfam" id="PF06110"/>
    </source>
</evidence>
<accession>A0A066X6I9</accession>
<keyword evidence="5" id="KW-1185">Reference proteome</keyword>
<dbReference type="InterPro" id="IPR027417">
    <property type="entry name" value="P-loop_NTPase"/>
</dbReference>
<name>A0A066X6I9_COLSU</name>
<feature type="domain" description="Sulfatase-modifying factor enzyme-like" evidence="1">
    <location>
        <begin position="451"/>
        <end position="690"/>
    </location>
</feature>
<dbReference type="AlphaFoldDB" id="A0A066X6I9"/>
<protein>
    <recommendedName>
        <fullName evidence="6">Serine/threonine protein kinase</fullName>
    </recommendedName>
</protein>
<evidence type="ECO:0000259" key="1">
    <source>
        <dbReference type="Pfam" id="PF03781"/>
    </source>
</evidence>
<dbReference type="Pfam" id="PF03781">
    <property type="entry name" value="FGE-sulfatase"/>
    <property type="match status" value="1"/>
</dbReference>
<dbReference type="Gene3D" id="3.90.1580.10">
    <property type="entry name" value="paralog of FGE (formylglycine-generating enzyme)"/>
    <property type="match status" value="1"/>
</dbReference>
<dbReference type="Pfam" id="PF20720">
    <property type="entry name" value="nSTAND3"/>
    <property type="match status" value="1"/>
</dbReference>
<dbReference type="Proteomes" id="UP000027238">
    <property type="component" value="Unassembled WGS sequence"/>
</dbReference>
<dbReference type="InterPro" id="IPR010357">
    <property type="entry name" value="TXNDC17_dom"/>
</dbReference>
<feature type="domain" description="Thioredoxin" evidence="2">
    <location>
        <begin position="805"/>
        <end position="857"/>
    </location>
</feature>
<sequence>MKTANEIPSIQLQQTSVAQFGNEPLLALPDGTIVDLATGYVPLLGRFTFEDKAAKGLRKRNVGEEPEPPLYFTALELVRDNQFLLLAGPSGSGKTTFAKHLCFRLTSADLDHTQVLVRNDLGHMREEKWVPGRIRPYYFPSDNLNDLQTLVDITIPKLIRAVSNERTALLVAIDAIDRAGQAGPRIVQQLISLFRGHGNHRLVLLGVPDVCNRGALPSDIVWHDLLPMLELHRRHAVERHLGPAPPGTMVAKGAAAQNPALFALAMQAKHGGERAEDILDSWLSVTFPHSDAAQVLAETAYNRIRHNQPQRELPNPVSKATVNNPAVGCTAVQHLLAARHLAGLPSHVAIELFRLQPQAHAPVVQSCLIRLASSGCSDDLVEGLLDGSPTESQLGALLVADVVGKTHRFQDKIIRTMLDIITQGTLSARDRYRAGCILSRSGDPRDLASLAEIPAGRFVMGSQSHPNSQPSGETALQSFRIGIYPVAVRDYLAFVRETGRDWVSPDGADPDRLNTPATDLTWHDARAYCSWLTHHWRKMGKIGSHEQVRLPTEPEWERAARGDQTHSGSDGLVYPWGTTWEDQTANSETTGLNATCAVGLFPKGRSPYGCFDMAGQVWEWCSTLWGEDMATPSFQYPWQDDGREAPDAPQHIRRVLRGGCFSSPGTKANCTYRGSLEPSGFWRGNGFRIVVAPNAGVCRYSTFECSRAFGTFPDPVSEVIGIMGQGTPYLTRMASFSSSRAPYYMFTPYQISAAPHSLIACRCLVCGYLHSSSSFIDQQAPTTMPIKTSFALPEAANALIVPNSPSAAFFITFTTSDHPDTGESWCPDVRAALPHIKAAFSADSAPEMAFVEVGQRPE</sequence>
<comment type="caution">
    <text evidence="4">The sequence shown here is derived from an EMBL/GenBank/DDBJ whole genome shotgun (WGS) entry which is preliminary data.</text>
</comment>
<dbReference type="InterPro" id="IPR042095">
    <property type="entry name" value="SUMF_sf"/>
</dbReference>
<dbReference type="PANTHER" id="PTHR23150:SF19">
    <property type="entry name" value="FORMYLGLYCINE-GENERATING ENZYME"/>
    <property type="match status" value="1"/>
</dbReference>
<dbReference type="GO" id="GO:0120147">
    <property type="term" value="F:formylglycine-generating oxidase activity"/>
    <property type="evidence" value="ECO:0007669"/>
    <property type="project" value="TreeGrafter"/>
</dbReference>
<dbReference type="InterPro" id="IPR016187">
    <property type="entry name" value="CTDL_fold"/>
</dbReference>
<gene>
    <name evidence="4" type="ORF">CSUB01_07730</name>
</gene>
<dbReference type="InterPro" id="IPR049050">
    <property type="entry name" value="nSTAND3"/>
</dbReference>
<reference evidence="5" key="1">
    <citation type="journal article" date="2014" name="Genome Announc.">
        <title>Draft genome sequence of Colletotrichum sublineola, a destructive pathogen of cultivated sorghum.</title>
        <authorList>
            <person name="Baroncelli R."/>
            <person name="Sanz-Martin J.M."/>
            <person name="Rech G.E."/>
            <person name="Sukno S.A."/>
            <person name="Thon M.R."/>
        </authorList>
    </citation>
    <scope>NUCLEOTIDE SEQUENCE [LARGE SCALE GENOMIC DNA]</scope>
    <source>
        <strain evidence="5">TX430BB</strain>
    </source>
</reference>